<keyword evidence="2" id="KW-1185">Reference proteome</keyword>
<dbReference type="OrthoDB" id="19938at2759"/>
<evidence type="ECO:0000313" key="1">
    <source>
        <dbReference type="EMBL" id="VDP11817.1"/>
    </source>
</evidence>
<evidence type="ECO:0000313" key="2">
    <source>
        <dbReference type="Proteomes" id="UP000270296"/>
    </source>
</evidence>
<name>A0A183ITY7_9BILA</name>
<sequence>MAKPSQLSLLNLEKQKQCAMALADVSITKHVEKRKTSDSSKKTNFSSLYTGTKFFSDGPRFMTVDNYRDKDRLEYRELSFQTELCFSHNELG</sequence>
<accession>A0A183ITY7</accession>
<dbReference type="WBParaSite" id="SBAD_0000735001-mRNA-1">
    <property type="protein sequence ID" value="SBAD_0000735001-mRNA-1"/>
    <property type="gene ID" value="SBAD_0000735001"/>
</dbReference>
<evidence type="ECO:0000313" key="3">
    <source>
        <dbReference type="WBParaSite" id="SBAD_0000735001-mRNA-1"/>
    </source>
</evidence>
<gene>
    <name evidence="1" type="ORF">SBAD_LOCUS7084</name>
</gene>
<reference evidence="1 2" key="2">
    <citation type="submission" date="2018-11" db="EMBL/GenBank/DDBJ databases">
        <authorList>
            <consortium name="Pathogen Informatics"/>
        </authorList>
    </citation>
    <scope>NUCLEOTIDE SEQUENCE [LARGE SCALE GENOMIC DNA]</scope>
</reference>
<protein>
    <submittedName>
        <fullName evidence="1 3">Uncharacterized protein</fullName>
    </submittedName>
</protein>
<proteinExistence type="predicted"/>
<reference evidence="3" key="1">
    <citation type="submission" date="2016-06" db="UniProtKB">
        <authorList>
            <consortium name="WormBaseParasite"/>
        </authorList>
    </citation>
    <scope>IDENTIFICATION</scope>
</reference>
<dbReference type="AlphaFoldDB" id="A0A183ITY7"/>
<dbReference type="EMBL" id="UZAM01010305">
    <property type="protein sequence ID" value="VDP11817.1"/>
    <property type="molecule type" value="Genomic_DNA"/>
</dbReference>
<dbReference type="Proteomes" id="UP000270296">
    <property type="component" value="Unassembled WGS sequence"/>
</dbReference>
<organism evidence="3">
    <name type="scientific">Soboliphyme baturini</name>
    <dbReference type="NCBI Taxonomy" id="241478"/>
    <lineage>
        <taxon>Eukaryota</taxon>
        <taxon>Metazoa</taxon>
        <taxon>Ecdysozoa</taxon>
        <taxon>Nematoda</taxon>
        <taxon>Enoplea</taxon>
        <taxon>Dorylaimia</taxon>
        <taxon>Dioctophymatida</taxon>
        <taxon>Dioctophymatoidea</taxon>
        <taxon>Soboliphymatidae</taxon>
        <taxon>Soboliphyme</taxon>
    </lineage>
</organism>